<comment type="caution">
    <text evidence="1">The sequence shown here is derived from an EMBL/GenBank/DDBJ whole genome shotgun (WGS) entry which is preliminary data.</text>
</comment>
<dbReference type="Proteomes" id="UP001162483">
    <property type="component" value="Unassembled WGS sequence"/>
</dbReference>
<protein>
    <submittedName>
        <fullName evidence="1">Uncharacterized protein</fullName>
    </submittedName>
</protein>
<dbReference type="EMBL" id="CATNWA010016265">
    <property type="protein sequence ID" value="CAI9591293.1"/>
    <property type="molecule type" value="Genomic_DNA"/>
</dbReference>
<evidence type="ECO:0000313" key="1">
    <source>
        <dbReference type="EMBL" id="CAI9591293.1"/>
    </source>
</evidence>
<evidence type="ECO:0000313" key="2">
    <source>
        <dbReference type="Proteomes" id="UP001162483"/>
    </source>
</evidence>
<reference evidence="1" key="1">
    <citation type="submission" date="2023-05" db="EMBL/GenBank/DDBJ databases">
        <authorList>
            <person name="Stuckert A."/>
        </authorList>
    </citation>
    <scope>NUCLEOTIDE SEQUENCE</scope>
</reference>
<sequence>MALCDMRLVGTPTDNIGSRGLNGALAVDSGLNTAPTQLTRDNIRLTGTQRDFGCGVWPQHSVLGTTGSQGLSRTLTRGADLSTAPTQLSRDIRLTGTQQVAMAQALRGIPG</sequence>
<accession>A0ABN9F3N2</accession>
<name>A0ABN9F3N2_9NEOB</name>
<organism evidence="1 2">
    <name type="scientific">Staurois parvus</name>
    <dbReference type="NCBI Taxonomy" id="386267"/>
    <lineage>
        <taxon>Eukaryota</taxon>
        <taxon>Metazoa</taxon>
        <taxon>Chordata</taxon>
        <taxon>Craniata</taxon>
        <taxon>Vertebrata</taxon>
        <taxon>Euteleostomi</taxon>
        <taxon>Amphibia</taxon>
        <taxon>Batrachia</taxon>
        <taxon>Anura</taxon>
        <taxon>Neobatrachia</taxon>
        <taxon>Ranoidea</taxon>
        <taxon>Ranidae</taxon>
        <taxon>Staurois</taxon>
    </lineage>
</organism>
<feature type="non-terminal residue" evidence="1">
    <location>
        <position position="111"/>
    </location>
</feature>
<gene>
    <name evidence="1" type="ORF">SPARVUS_LOCUS11191521</name>
</gene>
<keyword evidence="2" id="KW-1185">Reference proteome</keyword>
<proteinExistence type="predicted"/>